<dbReference type="AlphaFoldDB" id="A0A2P2PQP0"/>
<protein>
    <submittedName>
        <fullName evidence="2">Uncharacterized protein</fullName>
    </submittedName>
</protein>
<feature type="transmembrane region" description="Helical" evidence="1">
    <location>
        <begin position="14"/>
        <end position="36"/>
    </location>
</feature>
<evidence type="ECO:0000313" key="2">
    <source>
        <dbReference type="EMBL" id="MBX56919.1"/>
    </source>
</evidence>
<keyword evidence="1" id="KW-0812">Transmembrane</keyword>
<proteinExistence type="predicted"/>
<accession>A0A2P2PQP0</accession>
<organism evidence="2">
    <name type="scientific">Rhizophora mucronata</name>
    <name type="common">Asiatic mangrove</name>
    <dbReference type="NCBI Taxonomy" id="61149"/>
    <lineage>
        <taxon>Eukaryota</taxon>
        <taxon>Viridiplantae</taxon>
        <taxon>Streptophyta</taxon>
        <taxon>Embryophyta</taxon>
        <taxon>Tracheophyta</taxon>
        <taxon>Spermatophyta</taxon>
        <taxon>Magnoliopsida</taxon>
        <taxon>eudicotyledons</taxon>
        <taxon>Gunneridae</taxon>
        <taxon>Pentapetalae</taxon>
        <taxon>rosids</taxon>
        <taxon>fabids</taxon>
        <taxon>Malpighiales</taxon>
        <taxon>Rhizophoraceae</taxon>
        <taxon>Rhizophora</taxon>
    </lineage>
</organism>
<dbReference type="EMBL" id="GGEC01076435">
    <property type="protein sequence ID" value="MBX56919.1"/>
    <property type="molecule type" value="Transcribed_RNA"/>
</dbReference>
<keyword evidence="1" id="KW-0472">Membrane</keyword>
<reference evidence="2" key="1">
    <citation type="submission" date="2018-02" db="EMBL/GenBank/DDBJ databases">
        <title>Rhizophora mucronata_Transcriptome.</title>
        <authorList>
            <person name="Meera S.P."/>
            <person name="Sreeshan A."/>
            <person name="Augustine A."/>
        </authorList>
    </citation>
    <scope>NUCLEOTIDE SEQUENCE</scope>
    <source>
        <tissue evidence="2">Leaf</tissue>
    </source>
</reference>
<name>A0A2P2PQP0_RHIMU</name>
<keyword evidence="1" id="KW-1133">Transmembrane helix</keyword>
<sequence length="68" mass="7896">MTICKDTRRCNSKWITIVLRGIKSMIISMGLIQIWLRRYRYLGITVIRMPISDHGLIIKTCISSNSLI</sequence>
<evidence type="ECO:0000256" key="1">
    <source>
        <dbReference type="SAM" id="Phobius"/>
    </source>
</evidence>